<dbReference type="Proteomes" id="UP000594263">
    <property type="component" value="Unplaced"/>
</dbReference>
<name>A0A7N0VJP6_KALFE</name>
<keyword evidence="2" id="KW-1185">Reference proteome</keyword>
<evidence type="ECO:0000313" key="2">
    <source>
        <dbReference type="Proteomes" id="UP000594263"/>
    </source>
</evidence>
<evidence type="ECO:0000313" key="1">
    <source>
        <dbReference type="EnsemblPlants" id="Kaladp1169s0001.1.v1.1.CDS.1"/>
    </source>
</evidence>
<reference evidence="1" key="1">
    <citation type="submission" date="2021-01" db="UniProtKB">
        <authorList>
            <consortium name="EnsemblPlants"/>
        </authorList>
    </citation>
    <scope>IDENTIFICATION</scope>
</reference>
<proteinExistence type="predicted"/>
<organism evidence="1 2">
    <name type="scientific">Kalanchoe fedtschenkoi</name>
    <name type="common">Lavender scallops</name>
    <name type="synonym">South American air plant</name>
    <dbReference type="NCBI Taxonomy" id="63787"/>
    <lineage>
        <taxon>Eukaryota</taxon>
        <taxon>Viridiplantae</taxon>
        <taxon>Streptophyta</taxon>
        <taxon>Embryophyta</taxon>
        <taxon>Tracheophyta</taxon>
        <taxon>Spermatophyta</taxon>
        <taxon>Magnoliopsida</taxon>
        <taxon>eudicotyledons</taxon>
        <taxon>Gunneridae</taxon>
        <taxon>Pentapetalae</taxon>
        <taxon>Saxifragales</taxon>
        <taxon>Crassulaceae</taxon>
        <taxon>Kalanchoe</taxon>
    </lineage>
</organism>
<protein>
    <submittedName>
        <fullName evidence="1">Uncharacterized protein</fullName>
    </submittedName>
</protein>
<dbReference type="Gramene" id="Kaladp1169s0001.1.v1.1">
    <property type="protein sequence ID" value="Kaladp1169s0001.1.v1.1.CDS.1"/>
    <property type="gene ID" value="Kaladp1169s0001.v1.1"/>
</dbReference>
<sequence length="210" mass="24397">MLQFEAALLNTRSSFDELHSFVELVVDFVQVPLISWKDGYVIFSSPRPPEAHSLQNLCTFMLMDLIVGQLIDFWVRNTVCNSQLWTFYLMPRVRNRQHGILYLGEHIKESYQAKDVSFLPYIHMYYTADTFSMGSTIVRHDVPEAILQIVSIGHCYDLWPDLYKSKRTNNKGHAATFTSVSLPWLTRVGRQPSTLRTRSFSRGMECYMRG</sequence>
<dbReference type="AlphaFoldDB" id="A0A7N0VJP6"/>
<accession>A0A7N0VJP6</accession>
<dbReference type="EnsemblPlants" id="Kaladp1169s0001.1.v1.1">
    <property type="protein sequence ID" value="Kaladp1169s0001.1.v1.1.CDS.1"/>
    <property type="gene ID" value="Kaladp1169s0001.v1.1"/>
</dbReference>